<keyword evidence="1 2" id="KW-0732">Signal</keyword>
<dbReference type="EMBL" id="FP565176">
    <property type="protein sequence ID" value="CBA14945.1"/>
    <property type="molecule type" value="Genomic_DNA"/>
</dbReference>
<organism evidence="4 5">
    <name type="scientific">Xanthomonas albilineans (strain GPE PC73 / CFBP 7063)</name>
    <dbReference type="NCBI Taxonomy" id="380358"/>
    <lineage>
        <taxon>Bacteria</taxon>
        <taxon>Pseudomonadati</taxon>
        <taxon>Pseudomonadota</taxon>
        <taxon>Gammaproteobacteria</taxon>
        <taxon>Lysobacterales</taxon>
        <taxon>Lysobacteraceae</taxon>
        <taxon>Xanthomonas</taxon>
    </lineage>
</organism>
<dbReference type="SUPFAM" id="SSF52833">
    <property type="entry name" value="Thioredoxin-like"/>
    <property type="match status" value="1"/>
</dbReference>
<dbReference type="Pfam" id="PF13899">
    <property type="entry name" value="Thioredoxin_7"/>
    <property type="match status" value="1"/>
</dbReference>
<dbReference type="Gene3D" id="3.40.30.10">
    <property type="entry name" value="Glutaredoxin"/>
    <property type="match status" value="1"/>
</dbReference>
<dbReference type="AlphaFoldDB" id="D2UB39"/>
<evidence type="ECO:0000313" key="5">
    <source>
        <dbReference type="Proteomes" id="UP000001890"/>
    </source>
</evidence>
<dbReference type="InterPro" id="IPR036249">
    <property type="entry name" value="Thioredoxin-like_sf"/>
</dbReference>
<feature type="domain" description="Thioredoxin" evidence="3">
    <location>
        <begin position="36"/>
        <end position="161"/>
    </location>
</feature>
<dbReference type="KEGG" id="xal:XALC_0410"/>
<name>D2UB39_XANAP</name>
<reference evidence="4 5" key="1">
    <citation type="journal article" date="2009" name="BMC Genomics">
        <title>The complete genome sequence of Xanthomonas albilineans provides new insights into the reductive genome evolution of the xylem-limited Xanthomonadaceae.</title>
        <authorList>
            <person name="Pieretti I."/>
            <person name="Royer M."/>
            <person name="Barbe V."/>
            <person name="Carrere S."/>
            <person name="Koebnik R."/>
            <person name="Cociancich S."/>
            <person name="Couloux A."/>
            <person name="Darrasse A."/>
            <person name="Gouzy J."/>
            <person name="Jacques M.A."/>
            <person name="Lauber E."/>
            <person name="Manceau C."/>
            <person name="Mangenot S."/>
            <person name="Poussier S."/>
            <person name="Segurens B."/>
            <person name="Szurek B."/>
            <person name="Verdier V."/>
            <person name="Arlat M."/>
            <person name="Rott P."/>
        </authorList>
    </citation>
    <scope>NUCLEOTIDE SEQUENCE [LARGE SCALE GENOMIC DNA]</scope>
    <source>
        <strain evidence="5">GPE PC73 / CFBP 7063</strain>
    </source>
</reference>
<dbReference type="InterPro" id="IPR013766">
    <property type="entry name" value="Thioredoxin_domain"/>
</dbReference>
<dbReference type="PANTHER" id="PTHR15337">
    <property type="entry name" value="ANTERIOR GRADIENT PROTEIN-RELATED"/>
    <property type="match status" value="1"/>
</dbReference>
<keyword evidence="4" id="KW-0413">Isomerase</keyword>
<proteinExistence type="predicted"/>
<accession>D2UB39</accession>
<dbReference type="PROSITE" id="PS51257">
    <property type="entry name" value="PROKAR_LIPOPROTEIN"/>
    <property type="match status" value="1"/>
</dbReference>
<dbReference type="eggNOG" id="COG0526">
    <property type="taxonomic scope" value="Bacteria"/>
</dbReference>
<evidence type="ECO:0000313" key="4">
    <source>
        <dbReference type="EMBL" id="CBA14945.1"/>
    </source>
</evidence>
<dbReference type="CDD" id="cd02947">
    <property type="entry name" value="TRX_family"/>
    <property type="match status" value="1"/>
</dbReference>
<feature type="chain" id="PRO_5003038210" evidence="2">
    <location>
        <begin position="27"/>
        <end position="527"/>
    </location>
</feature>
<sequence>MPHMSRMLRRPAILCTSLATLLALSACEKPPAPATPTAAAPAPTKDSAGIAWREGDLDDAFAEAREQNKPLLLYWGAAWCPPCNRLKATLFKDPAFIARTRAFVAVHLDGDSESAQAWGDRFGIKGYPTIIVLRPDRSEITRLAGDSDTAHLAEALRVAATHTSSSTQLLQQALKEPATLSNDDWTILSQYDWSVDGAHLIKSEHTADVLARLAAAVPQPALRRRFGLLALSMDKTGTPTPKQRAANRALLQAVLSDPAEVRANLGALTYSARELVQASAANAAERATLSSALTQALDKVYTDSRLPISDRLETVYADIALARLAQGQPEVETHTPPPLPAALVEKIRQRAHWAEQAAHSDAERQSTISSAADLLYLVGDKADAEQLLLAELGRSKTPYYYMPELSGMAEERGDKQTALYWLKKAYASAQGPATRVQWGVVYVKGLIRLQPDNTTAIENAAGQVIAELASQPDGYHQRTRQRFDTLGKALKVWSKNHSGSAVLARLQQKMQQNCGHQDTDNCQHWLS</sequence>
<evidence type="ECO:0000256" key="2">
    <source>
        <dbReference type="SAM" id="SignalP"/>
    </source>
</evidence>
<feature type="signal peptide" evidence="2">
    <location>
        <begin position="1"/>
        <end position="26"/>
    </location>
</feature>
<dbReference type="STRING" id="380358.XALC_0410"/>
<evidence type="ECO:0000259" key="3">
    <source>
        <dbReference type="PROSITE" id="PS51352"/>
    </source>
</evidence>
<dbReference type="InterPro" id="IPR051099">
    <property type="entry name" value="AGR/TXD"/>
</dbReference>
<keyword evidence="5" id="KW-1185">Reference proteome</keyword>
<evidence type="ECO:0000256" key="1">
    <source>
        <dbReference type="ARBA" id="ARBA00022729"/>
    </source>
</evidence>
<protein>
    <submittedName>
        <fullName evidence="4">Putative disulphide-isomerase oxidoreductase protein</fullName>
    </submittedName>
</protein>
<gene>
    <name evidence="4" type="ordered locus">XALc_0410</name>
</gene>
<dbReference type="PANTHER" id="PTHR15337:SF11">
    <property type="entry name" value="THIOREDOXIN DOMAIN-CONTAINING PROTEIN"/>
    <property type="match status" value="1"/>
</dbReference>
<dbReference type="Proteomes" id="UP000001890">
    <property type="component" value="Chromosome"/>
</dbReference>
<dbReference type="GO" id="GO:0016853">
    <property type="term" value="F:isomerase activity"/>
    <property type="evidence" value="ECO:0007669"/>
    <property type="project" value="UniProtKB-KW"/>
</dbReference>
<dbReference type="PROSITE" id="PS51352">
    <property type="entry name" value="THIOREDOXIN_2"/>
    <property type="match status" value="1"/>
</dbReference>